<accession>A0A1I3PF50</accession>
<feature type="transmembrane region" description="Helical" evidence="6">
    <location>
        <begin position="448"/>
        <end position="470"/>
    </location>
</feature>
<feature type="transmembrane region" description="Helical" evidence="6">
    <location>
        <begin position="26"/>
        <end position="48"/>
    </location>
</feature>
<keyword evidence="4 6" id="KW-1133">Transmembrane helix</keyword>
<dbReference type="AlphaFoldDB" id="A0A1I3PF50"/>
<dbReference type="Proteomes" id="UP000198649">
    <property type="component" value="Unassembled WGS sequence"/>
</dbReference>
<sequence length="478" mass="48409">MTTVSTATHTTPADEPDRSHRAGVSIIVLCFGGLIASLTQTLVIPLQGSLPVLLDTTSANASWVVTSTLLGGAVAMPIAGSLGDLFGKQRVLLISSLILVLGSVICALSDTLLPMLAGRTLQGLSMGFIPVGISLLREITKPAQTGTAIAAMSGTLGVGGAIGLPLAAYVADAFDWHVLFWLSGVLAVLVAIAVAVVVPHVPSVKGGRLDVVGALGLAAGLVITLVGITKGGDWGWGTARPWLCLVTGAVVLVAWGFYELRHPAPLADLRVTARRPVLLTNLAAVAIGFGMLAQAIVVPQLLQLPESTGYGLGQTLLAAGLWMAPGGLVMMAFAPVSSRLMTAFGARITLAIGATVLALGYLVGVFFMDASWQLLVVTCISSAGVGIGYAAMPALIMSSVPLSEAGAAVGFNALMRSVGTTTSAAVMAGVLAASTTDFGGFPLPSEGAFRACFLIGAGAALSGVVLTLLIPKQTPARV</sequence>
<gene>
    <name evidence="8" type="ORF">SAMN05216561_12062</name>
</gene>
<name>A0A1I3PF50_9ACTN</name>
<feature type="transmembrane region" description="Helical" evidence="6">
    <location>
        <begin position="278"/>
        <end position="297"/>
    </location>
</feature>
<dbReference type="InterPro" id="IPR011701">
    <property type="entry name" value="MFS"/>
</dbReference>
<evidence type="ECO:0000256" key="6">
    <source>
        <dbReference type="SAM" id="Phobius"/>
    </source>
</evidence>
<feature type="transmembrane region" description="Helical" evidence="6">
    <location>
        <begin position="209"/>
        <end position="228"/>
    </location>
</feature>
<evidence type="ECO:0000256" key="2">
    <source>
        <dbReference type="ARBA" id="ARBA00022448"/>
    </source>
</evidence>
<dbReference type="GO" id="GO:0022857">
    <property type="term" value="F:transmembrane transporter activity"/>
    <property type="evidence" value="ECO:0007669"/>
    <property type="project" value="InterPro"/>
</dbReference>
<dbReference type="RefSeq" id="WP_091116770.1">
    <property type="nucleotide sequence ID" value="NZ_BKAF01000026.1"/>
</dbReference>
<dbReference type="PANTHER" id="PTHR42718:SF9">
    <property type="entry name" value="MAJOR FACILITATOR SUPERFAMILY MULTIDRUG TRANSPORTER MFSC"/>
    <property type="match status" value="1"/>
</dbReference>
<dbReference type="SUPFAM" id="SSF103473">
    <property type="entry name" value="MFS general substrate transporter"/>
    <property type="match status" value="1"/>
</dbReference>
<dbReference type="CDD" id="cd17504">
    <property type="entry name" value="MFS_MMR_MDR_like"/>
    <property type="match status" value="1"/>
</dbReference>
<dbReference type="OrthoDB" id="4484751at2"/>
<comment type="subcellular location">
    <subcellularLocation>
        <location evidence="1">Cell membrane</location>
        <topology evidence="1">Multi-pass membrane protein</topology>
    </subcellularLocation>
</comment>
<proteinExistence type="predicted"/>
<keyword evidence="5 6" id="KW-0472">Membrane</keyword>
<dbReference type="InterPro" id="IPR020846">
    <property type="entry name" value="MFS_dom"/>
</dbReference>
<dbReference type="GO" id="GO:0005886">
    <property type="term" value="C:plasma membrane"/>
    <property type="evidence" value="ECO:0007669"/>
    <property type="project" value="UniProtKB-SubCell"/>
</dbReference>
<feature type="transmembrane region" description="Helical" evidence="6">
    <location>
        <begin position="91"/>
        <end position="110"/>
    </location>
</feature>
<evidence type="ECO:0000256" key="4">
    <source>
        <dbReference type="ARBA" id="ARBA00022989"/>
    </source>
</evidence>
<dbReference type="InterPro" id="IPR036259">
    <property type="entry name" value="MFS_trans_sf"/>
</dbReference>
<evidence type="ECO:0000256" key="1">
    <source>
        <dbReference type="ARBA" id="ARBA00004651"/>
    </source>
</evidence>
<reference evidence="8 9" key="1">
    <citation type="submission" date="2016-10" db="EMBL/GenBank/DDBJ databases">
        <authorList>
            <person name="de Groot N.N."/>
        </authorList>
    </citation>
    <scope>NUCLEOTIDE SEQUENCE [LARGE SCALE GENOMIC DNA]</scope>
    <source>
        <strain evidence="8 9">CGMCC 1.11156</strain>
    </source>
</reference>
<feature type="transmembrane region" description="Helical" evidence="6">
    <location>
        <begin position="176"/>
        <end position="197"/>
    </location>
</feature>
<protein>
    <submittedName>
        <fullName evidence="8">Major Facilitator Superfamily protein</fullName>
    </submittedName>
</protein>
<feature type="transmembrane region" description="Helical" evidence="6">
    <location>
        <begin position="317"/>
        <end position="336"/>
    </location>
</feature>
<keyword evidence="9" id="KW-1185">Reference proteome</keyword>
<keyword evidence="2" id="KW-0813">Transport</keyword>
<feature type="transmembrane region" description="Helical" evidence="6">
    <location>
        <begin position="60"/>
        <end position="79"/>
    </location>
</feature>
<evidence type="ECO:0000313" key="9">
    <source>
        <dbReference type="Proteomes" id="UP000198649"/>
    </source>
</evidence>
<evidence type="ECO:0000313" key="8">
    <source>
        <dbReference type="EMBL" id="SFJ20051.1"/>
    </source>
</evidence>
<evidence type="ECO:0000259" key="7">
    <source>
        <dbReference type="PROSITE" id="PS50850"/>
    </source>
</evidence>
<evidence type="ECO:0000256" key="5">
    <source>
        <dbReference type="ARBA" id="ARBA00023136"/>
    </source>
</evidence>
<feature type="transmembrane region" description="Helical" evidence="6">
    <location>
        <begin position="148"/>
        <end position="170"/>
    </location>
</feature>
<evidence type="ECO:0000256" key="3">
    <source>
        <dbReference type="ARBA" id="ARBA00022692"/>
    </source>
</evidence>
<feature type="transmembrane region" description="Helical" evidence="6">
    <location>
        <begin position="240"/>
        <end position="258"/>
    </location>
</feature>
<organism evidence="8 9">
    <name type="scientific">Nocardioides psychrotolerans</name>
    <dbReference type="NCBI Taxonomy" id="1005945"/>
    <lineage>
        <taxon>Bacteria</taxon>
        <taxon>Bacillati</taxon>
        <taxon>Actinomycetota</taxon>
        <taxon>Actinomycetes</taxon>
        <taxon>Propionibacteriales</taxon>
        <taxon>Nocardioidaceae</taxon>
        <taxon>Nocardioides</taxon>
    </lineage>
</organism>
<dbReference type="STRING" id="1005945.SAMN05216561_12062"/>
<feature type="domain" description="Major facilitator superfamily (MFS) profile" evidence="7">
    <location>
        <begin position="25"/>
        <end position="475"/>
    </location>
</feature>
<dbReference type="PROSITE" id="PS50850">
    <property type="entry name" value="MFS"/>
    <property type="match status" value="1"/>
</dbReference>
<dbReference type="PANTHER" id="PTHR42718">
    <property type="entry name" value="MAJOR FACILITATOR SUPERFAMILY MULTIDRUG TRANSPORTER MFSC"/>
    <property type="match status" value="1"/>
</dbReference>
<dbReference type="Gene3D" id="1.20.1250.20">
    <property type="entry name" value="MFS general substrate transporter like domains"/>
    <property type="match status" value="2"/>
</dbReference>
<keyword evidence="3 6" id="KW-0812">Transmembrane</keyword>
<feature type="transmembrane region" description="Helical" evidence="6">
    <location>
        <begin position="348"/>
        <end position="368"/>
    </location>
</feature>
<feature type="transmembrane region" description="Helical" evidence="6">
    <location>
        <begin position="116"/>
        <end position="136"/>
    </location>
</feature>
<dbReference type="EMBL" id="FOQG01000020">
    <property type="protein sequence ID" value="SFJ20051.1"/>
    <property type="molecule type" value="Genomic_DNA"/>
</dbReference>
<feature type="transmembrane region" description="Helical" evidence="6">
    <location>
        <begin position="374"/>
        <end position="396"/>
    </location>
</feature>
<feature type="transmembrane region" description="Helical" evidence="6">
    <location>
        <begin position="417"/>
        <end position="436"/>
    </location>
</feature>
<dbReference type="Pfam" id="PF07690">
    <property type="entry name" value="MFS_1"/>
    <property type="match status" value="1"/>
</dbReference>